<evidence type="ECO:0000256" key="5">
    <source>
        <dbReference type="ARBA" id="ARBA00022786"/>
    </source>
</evidence>
<evidence type="ECO:0000313" key="10">
    <source>
        <dbReference type="Proteomes" id="UP000046395"/>
    </source>
</evidence>
<keyword evidence="8" id="KW-0482">Metalloprotease</keyword>
<dbReference type="PANTHER" id="PTHR12947:SF13">
    <property type="entry name" value="FI19924P1"/>
    <property type="match status" value="1"/>
</dbReference>
<keyword evidence="7" id="KW-0862">Zinc</keyword>
<keyword evidence="6" id="KW-0378">Hydrolase</keyword>
<dbReference type="InterPro" id="IPR037518">
    <property type="entry name" value="MPN"/>
</dbReference>
<keyword evidence="10" id="KW-1185">Reference proteome</keyword>
<feature type="domain" description="MPN" evidence="9">
    <location>
        <begin position="201"/>
        <end position="329"/>
    </location>
</feature>
<evidence type="ECO:0000256" key="7">
    <source>
        <dbReference type="ARBA" id="ARBA00022833"/>
    </source>
</evidence>
<dbReference type="GO" id="GO:0046872">
    <property type="term" value="F:metal ion binding"/>
    <property type="evidence" value="ECO:0007669"/>
    <property type="project" value="UniProtKB-KW"/>
</dbReference>
<proteinExistence type="inferred from homology"/>
<name>A0A5S6QWU2_TRIMR</name>
<dbReference type="PROSITE" id="PS50249">
    <property type="entry name" value="MPN"/>
    <property type="match status" value="1"/>
</dbReference>
<dbReference type="Gene3D" id="1.20.58.80">
    <property type="entry name" value="Phosphotransferase system, lactose/cellobiose-type IIA subunit"/>
    <property type="match status" value="1"/>
</dbReference>
<evidence type="ECO:0000256" key="8">
    <source>
        <dbReference type="ARBA" id="ARBA00023049"/>
    </source>
</evidence>
<evidence type="ECO:0000259" key="9">
    <source>
        <dbReference type="PROSITE" id="PS50249"/>
    </source>
</evidence>
<dbReference type="SUPFAM" id="SSF140856">
    <property type="entry name" value="USP8 N-terminal domain-like"/>
    <property type="match status" value="1"/>
</dbReference>
<dbReference type="GO" id="GO:0005768">
    <property type="term" value="C:endosome"/>
    <property type="evidence" value="ECO:0007669"/>
    <property type="project" value="TreeGrafter"/>
</dbReference>
<dbReference type="PANTHER" id="PTHR12947">
    <property type="entry name" value="AMSH-LIKE PROTEASE"/>
    <property type="match status" value="1"/>
</dbReference>
<dbReference type="FunFam" id="3.40.140.10:FF:000010">
    <property type="entry name" value="AMSH-like protease isoform X1"/>
    <property type="match status" value="1"/>
</dbReference>
<evidence type="ECO:0000256" key="1">
    <source>
        <dbReference type="ARBA" id="ARBA00001947"/>
    </source>
</evidence>
<keyword evidence="4" id="KW-0479">Metal-binding</keyword>
<dbReference type="GO" id="GO:0061578">
    <property type="term" value="F:K63-linked deubiquitinase activity"/>
    <property type="evidence" value="ECO:0007669"/>
    <property type="project" value="InterPro"/>
</dbReference>
<keyword evidence="5" id="KW-0833">Ubl conjugation pathway</keyword>
<dbReference type="InterPro" id="IPR044098">
    <property type="entry name" value="STAMBP/STALP-like_MPN"/>
</dbReference>
<reference evidence="11" key="1">
    <citation type="submission" date="2019-12" db="UniProtKB">
        <authorList>
            <consortium name="WormBaseParasite"/>
        </authorList>
    </citation>
    <scope>IDENTIFICATION</scope>
</reference>
<dbReference type="Pfam" id="PF08969">
    <property type="entry name" value="USP8_dimer"/>
    <property type="match status" value="1"/>
</dbReference>
<dbReference type="Proteomes" id="UP000046395">
    <property type="component" value="Unassembled WGS sequence"/>
</dbReference>
<sequence>MEQPIAPLKPKLRLKEITSEASDIEFYPNISIKKYARSAAQLFYIAGVYELDNNVEMAFRSYTRYIVLLVEHLPKHPEFQKFIKEERAEYQKMMKAVQVAFETAERLKVVLLNQLDVAYEKFMQEMKGKETNDGMERLEVQTDTPPTASAIYTQHDRVSPVTSSEVPDVTPVPSRSVVIDRTTKPTLGSYSTPYKQNLRPVLIPTSLVQQFLEVSSVNTSRDVETCGILSGKLMQGKFIVTHIIVPKQTGTADSCLTQHEEEIFVMQDKLGLITLGWIHTHPSQTAFLSSVDLHTHCSYQLMFPEAVAVVCSPKHNEIGLFMLTPTHGLQTVAECKQVGFHPHTHDPPLFQHCDHASLTDSSGILVDLRKNA</sequence>
<comment type="similarity">
    <text evidence="2">Belongs to the peptidase M67C family.</text>
</comment>
<protein>
    <submittedName>
        <fullName evidence="11">MPN domain-containing protein</fullName>
    </submittedName>
</protein>
<organism evidence="10 11">
    <name type="scientific">Trichuris muris</name>
    <name type="common">Mouse whipworm</name>
    <dbReference type="NCBI Taxonomy" id="70415"/>
    <lineage>
        <taxon>Eukaryota</taxon>
        <taxon>Metazoa</taxon>
        <taxon>Ecdysozoa</taxon>
        <taxon>Nematoda</taxon>
        <taxon>Enoplea</taxon>
        <taxon>Dorylaimia</taxon>
        <taxon>Trichinellida</taxon>
        <taxon>Trichuridae</taxon>
        <taxon>Trichuris</taxon>
    </lineage>
</organism>
<evidence type="ECO:0000256" key="4">
    <source>
        <dbReference type="ARBA" id="ARBA00022723"/>
    </source>
</evidence>
<comment type="cofactor">
    <cofactor evidence="1">
        <name>Zn(2+)</name>
        <dbReference type="ChEBI" id="CHEBI:29105"/>
    </cofactor>
</comment>
<dbReference type="SMART" id="SM00232">
    <property type="entry name" value="JAB_MPN"/>
    <property type="match status" value="1"/>
</dbReference>
<dbReference type="InterPro" id="IPR000555">
    <property type="entry name" value="JAMM/MPN+_dom"/>
</dbReference>
<evidence type="ECO:0000256" key="2">
    <source>
        <dbReference type="ARBA" id="ARBA00010981"/>
    </source>
</evidence>
<keyword evidence="3" id="KW-0645">Protease</keyword>
<dbReference type="Gene3D" id="3.40.140.10">
    <property type="entry name" value="Cytidine Deaminase, domain 2"/>
    <property type="match status" value="1"/>
</dbReference>
<dbReference type="AlphaFoldDB" id="A0A5S6QWU2"/>
<evidence type="ECO:0000256" key="3">
    <source>
        <dbReference type="ARBA" id="ARBA00022670"/>
    </source>
</evidence>
<dbReference type="CDD" id="cd08066">
    <property type="entry name" value="MPN_AMSH_like"/>
    <property type="match status" value="1"/>
</dbReference>
<dbReference type="GO" id="GO:0006508">
    <property type="term" value="P:proteolysis"/>
    <property type="evidence" value="ECO:0007669"/>
    <property type="project" value="UniProtKB-KW"/>
</dbReference>
<dbReference type="InterPro" id="IPR015063">
    <property type="entry name" value="USP8_dimer"/>
</dbReference>
<dbReference type="STRING" id="70415.A0A5S6QWU2"/>
<dbReference type="WBParaSite" id="TMUE_3000011564.1">
    <property type="protein sequence ID" value="TMUE_3000011564.1"/>
    <property type="gene ID" value="WBGene00302805"/>
</dbReference>
<dbReference type="GO" id="GO:0016020">
    <property type="term" value="C:membrane"/>
    <property type="evidence" value="ECO:0007669"/>
    <property type="project" value="TreeGrafter"/>
</dbReference>
<evidence type="ECO:0000256" key="6">
    <source>
        <dbReference type="ARBA" id="ARBA00022801"/>
    </source>
</evidence>
<accession>A0A5S6QWU2</accession>
<evidence type="ECO:0000313" key="11">
    <source>
        <dbReference type="WBParaSite" id="TMUE_3000011564.1"/>
    </source>
</evidence>
<dbReference type="SUPFAM" id="SSF102712">
    <property type="entry name" value="JAB1/MPN domain"/>
    <property type="match status" value="1"/>
</dbReference>
<dbReference type="GO" id="GO:0140492">
    <property type="term" value="F:metal-dependent deubiquitinase activity"/>
    <property type="evidence" value="ECO:0007669"/>
    <property type="project" value="InterPro"/>
</dbReference>
<dbReference type="GO" id="GO:0070536">
    <property type="term" value="P:protein K63-linked deubiquitination"/>
    <property type="evidence" value="ECO:0007669"/>
    <property type="project" value="InterPro"/>
</dbReference>
<dbReference type="Pfam" id="PF01398">
    <property type="entry name" value="JAB"/>
    <property type="match status" value="1"/>
</dbReference>